<sequence length="111" mass="12610">MEVARERGIAPTLIRNWVQRAIAEEVPAEPERLQSRSARDRALDDFLAQRLENPPTHVRGVRRVEVDLFAGHVARALDAFATDPSYAVQIARAAWALTQRQAQQKTRKRVT</sequence>
<organism evidence="1 2">
    <name type="scientific">Dactylosporangium siamense</name>
    <dbReference type="NCBI Taxonomy" id="685454"/>
    <lineage>
        <taxon>Bacteria</taxon>
        <taxon>Bacillati</taxon>
        <taxon>Actinomycetota</taxon>
        <taxon>Actinomycetes</taxon>
        <taxon>Micromonosporales</taxon>
        <taxon>Micromonosporaceae</taxon>
        <taxon>Dactylosporangium</taxon>
    </lineage>
</organism>
<gene>
    <name evidence="1" type="ORF">Dsi01nite_010340</name>
</gene>
<protein>
    <submittedName>
        <fullName evidence="1">Uncharacterized protein</fullName>
    </submittedName>
</protein>
<keyword evidence="2" id="KW-1185">Reference proteome</keyword>
<dbReference type="AlphaFoldDB" id="A0A919PJA1"/>
<evidence type="ECO:0000313" key="2">
    <source>
        <dbReference type="Proteomes" id="UP000660611"/>
    </source>
</evidence>
<dbReference type="EMBL" id="BONQ01000018">
    <property type="protein sequence ID" value="GIG42993.1"/>
    <property type="molecule type" value="Genomic_DNA"/>
</dbReference>
<evidence type="ECO:0000313" key="1">
    <source>
        <dbReference type="EMBL" id="GIG42993.1"/>
    </source>
</evidence>
<accession>A0A919PJA1</accession>
<name>A0A919PJA1_9ACTN</name>
<comment type="caution">
    <text evidence="1">The sequence shown here is derived from an EMBL/GenBank/DDBJ whole genome shotgun (WGS) entry which is preliminary data.</text>
</comment>
<dbReference type="Proteomes" id="UP000660611">
    <property type="component" value="Unassembled WGS sequence"/>
</dbReference>
<proteinExistence type="predicted"/>
<reference evidence="1" key="1">
    <citation type="submission" date="2021-01" db="EMBL/GenBank/DDBJ databases">
        <title>Whole genome shotgun sequence of Dactylosporangium siamense NBRC 106093.</title>
        <authorList>
            <person name="Komaki H."/>
            <person name="Tamura T."/>
        </authorList>
    </citation>
    <scope>NUCLEOTIDE SEQUENCE</scope>
    <source>
        <strain evidence="1">NBRC 106093</strain>
    </source>
</reference>